<dbReference type="AlphaFoldDB" id="A0A0A9AUN4"/>
<dbReference type="PANTHER" id="PTHR46890">
    <property type="entry name" value="NON-LTR RETROLELEMENT REVERSE TRANSCRIPTASE-LIKE PROTEIN-RELATED"/>
    <property type="match status" value="1"/>
</dbReference>
<accession>A0A0A9AUN4</accession>
<dbReference type="InterPro" id="IPR043502">
    <property type="entry name" value="DNA/RNA_pol_sf"/>
</dbReference>
<dbReference type="SUPFAM" id="SSF56672">
    <property type="entry name" value="DNA/RNA polymerases"/>
    <property type="match status" value="1"/>
</dbReference>
<reference evidence="1" key="1">
    <citation type="submission" date="2014-09" db="EMBL/GenBank/DDBJ databases">
        <authorList>
            <person name="Magalhaes I.L.F."/>
            <person name="Oliveira U."/>
            <person name="Santos F.R."/>
            <person name="Vidigal T.H.D.A."/>
            <person name="Brescovit A.D."/>
            <person name="Santos A.J."/>
        </authorList>
    </citation>
    <scope>NUCLEOTIDE SEQUENCE</scope>
    <source>
        <tissue evidence="1">Shoot tissue taken approximately 20 cm above the soil surface</tissue>
    </source>
</reference>
<name>A0A0A9AUN4_ARUDO</name>
<sequence length="178" mass="20012">MATDFYVNLFSAQGNTDPGLVTQFVPPKVTTAMNSMLCAPFTPEEIENALFMMGPNKSPGSDGFTVGFYQKHWDILKDDVCDAVLNFLNGGDMQTFVNSTVLVLIPKIKNSQEMTHFRPIALCNVLYKICSKVMANILQLILDDIIFEEQSVFVPGRSITDNILVAYVHVHYLKRKKR</sequence>
<evidence type="ECO:0000313" key="1">
    <source>
        <dbReference type="EMBL" id="JAD50812.1"/>
    </source>
</evidence>
<protein>
    <submittedName>
        <fullName evidence="1">Uncharacterized protein</fullName>
    </submittedName>
</protein>
<dbReference type="EMBL" id="GBRH01247083">
    <property type="protein sequence ID" value="JAD50812.1"/>
    <property type="molecule type" value="Transcribed_RNA"/>
</dbReference>
<dbReference type="PANTHER" id="PTHR46890:SF48">
    <property type="entry name" value="RNA-DIRECTED DNA POLYMERASE"/>
    <property type="match status" value="1"/>
</dbReference>
<proteinExistence type="predicted"/>
<reference evidence="1" key="2">
    <citation type="journal article" date="2015" name="Data Brief">
        <title>Shoot transcriptome of the giant reed, Arundo donax.</title>
        <authorList>
            <person name="Barrero R.A."/>
            <person name="Guerrero F.D."/>
            <person name="Moolhuijzen P."/>
            <person name="Goolsby J.A."/>
            <person name="Tidwell J."/>
            <person name="Bellgard S.E."/>
            <person name="Bellgard M.I."/>
        </authorList>
    </citation>
    <scope>NUCLEOTIDE SEQUENCE</scope>
    <source>
        <tissue evidence="1">Shoot tissue taken approximately 20 cm above the soil surface</tissue>
    </source>
</reference>
<organism evidence="1">
    <name type="scientific">Arundo donax</name>
    <name type="common">Giant reed</name>
    <name type="synonym">Donax arundinaceus</name>
    <dbReference type="NCBI Taxonomy" id="35708"/>
    <lineage>
        <taxon>Eukaryota</taxon>
        <taxon>Viridiplantae</taxon>
        <taxon>Streptophyta</taxon>
        <taxon>Embryophyta</taxon>
        <taxon>Tracheophyta</taxon>
        <taxon>Spermatophyta</taxon>
        <taxon>Magnoliopsida</taxon>
        <taxon>Liliopsida</taxon>
        <taxon>Poales</taxon>
        <taxon>Poaceae</taxon>
        <taxon>PACMAD clade</taxon>
        <taxon>Arundinoideae</taxon>
        <taxon>Arundineae</taxon>
        <taxon>Arundo</taxon>
    </lineage>
</organism>
<dbReference type="InterPro" id="IPR052343">
    <property type="entry name" value="Retrotransposon-Effector_Assoc"/>
</dbReference>